<keyword evidence="2 6" id="KW-0812">Transmembrane</keyword>
<dbReference type="InterPro" id="IPR003807">
    <property type="entry name" value="DUF202"/>
</dbReference>
<feature type="region of interest" description="Disordered" evidence="5">
    <location>
        <begin position="1"/>
        <end position="66"/>
    </location>
</feature>
<feature type="region of interest" description="Disordered" evidence="5">
    <location>
        <begin position="78"/>
        <end position="130"/>
    </location>
</feature>
<feature type="compositionally biased region" description="Polar residues" evidence="5">
    <location>
        <begin position="233"/>
        <end position="242"/>
    </location>
</feature>
<protein>
    <recommendedName>
        <fullName evidence="7">DUF202 domain-containing protein</fullName>
    </recommendedName>
</protein>
<comment type="subcellular location">
    <subcellularLocation>
        <location evidence="1">Endomembrane system</location>
        <topology evidence="1">Multi-pass membrane protein</topology>
    </subcellularLocation>
</comment>
<feature type="compositionally biased region" description="Polar residues" evidence="5">
    <location>
        <begin position="56"/>
        <end position="66"/>
    </location>
</feature>
<evidence type="ECO:0000313" key="9">
    <source>
        <dbReference type="Proteomes" id="UP000827284"/>
    </source>
</evidence>
<feature type="compositionally biased region" description="Polar residues" evidence="5">
    <location>
        <begin position="82"/>
        <end position="100"/>
    </location>
</feature>
<evidence type="ECO:0000259" key="7">
    <source>
        <dbReference type="Pfam" id="PF02656"/>
    </source>
</evidence>
<dbReference type="InterPro" id="IPR051572">
    <property type="entry name" value="VTC_Complex_Subunit"/>
</dbReference>
<dbReference type="AlphaFoldDB" id="A0A9P3HBH6"/>
<dbReference type="PANTHER" id="PTHR46140:SF1">
    <property type="entry name" value="VACUOLAR TRANSPORTER CHAPERONE COMPLEX SUBUNIT 4-RELATED"/>
    <property type="match status" value="1"/>
</dbReference>
<evidence type="ECO:0000313" key="8">
    <source>
        <dbReference type="EMBL" id="GJJ73656.1"/>
    </source>
</evidence>
<feature type="compositionally biased region" description="Polar residues" evidence="5">
    <location>
        <begin position="290"/>
        <end position="303"/>
    </location>
</feature>
<feature type="domain" description="DUF202" evidence="7">
    <location>
        <begin position="342"/>
        <end position="402"/>
    </location>
</feature>
<dbReference type="Proteomes" id="UP000827284">
    <property type="component" value="Unassembled WGS sequence"/>
</dbReference>
<dbReference type="GO" id="GO:0012505">
    <property type="term" value="C:endomembrane system"/>
    <property type="evidence" value="ECO:0007669"/>
    <property type="project" value="UniProtKB-SubCell"/>
</dbReference>
<evidence type="ECO:0000256" key="5">
    <source>
        <dbReference type="SAM" id="MobiDB-lite"/>
    </source>
</evidence>
<dbReference type="EMBL" id="BQFW01000008">
    <property type="protein sequence ID" value="GJJ73656.1"/>
    <property type="molecule type" value="Genomic_DNA"/>
</dbReference>
<organism evidence="8 9">
    <name type="scientific">Entomortierella parvispora</name>
    <dbReference type="NCBI Taxonomy" id="205924"/>
    <lineage>
        <taxon>Eukaryota</taxon>
        <taxon>Fungi</taxon>
        <taxon>Fungi incertae sedis</taxon>
        <taxon>Mucoromycota</taxon>
        <taxon>Mortierellomycotina</taxon>
        <taxon>Mortierellomycetes</taxon>
        <taxon>Mortierellales</taxon>
        <taxon>Mortierellaceae</taxon>
        <taxon>Entomortierella</taxon>
    </lineage>
</organism>
<feature type="transmembrane region" description="Helical" evidence="6">
    <location>
        <begin position="348"/>
        <end position="370"/>
    </location>
</feature>
<feature type="compositionally biased region" description="Basic and acidic residues" evidence="5">
    <location>
        <begin position="205"/>
        <end position="215"/>
    </location>
</feature>
<feature type="compositionally biased region" description="Low complexity" evidence="5">
    <location>
        <begin position="42"/>
        <end position="55"/>
    </location>
</feature>
<reference evidence="8" key="2">
    <citation type="journal article" date="2022" name="Microbiol. Resour. Announc.">
        <title>Whole-Genome Sequence of Entomortierella parvispora E1425, a Mucoromycotan Fungus Associated with Burkholderiaceae-Related Endosymbiotic Bacteria.</title>
        <authorList>
            <person name="Herlambang A."/>
            <person name="Guo Y."/>
            <person name="Takashima Y."/>
            <person name="Narisawa K."/>
            <person name="Ohta H."/>
            <person name="Nishizawa T."/>
        </authorList>
    </citation>
    <scope>NUCLEOTIDE SEQUENCE</scope>
    <source>
        <strain evidence="8">E1425</strain>
    </source>
</reference>
<feature type="compositionally biased region" description="Low complexity" evidence="5">
    <location>
        <begin position="107"/>
        <end position="118"/>
    </location>
</feature>
<feature type="compositionally biased region" description="Gly residues" evidence="5">
    <location>
        <begin position="323"/>
        <end position="335"/>
    </location>
</feature>
<dbReference type="Pfam" id="PF02656">
    <property type="entry name" value="DUF202"/>
    <property type="match status" value="1"/>
</dbReference>
<dbReference type="OrthoDB" id="2445413at2759"/>
<evidence type="ECO:0000256" key="1">
    <source>
        <dbReference type="ARBA" id="ARBA00004127"/>
    </source>
</evidence>
<comment type="caution">
    <text evidence="8">The sequence shown here is derived from an EMBL/GenBank/DDBJ whole genome shotgun (WGS) entry which is preliminary data.</text>
</comment>
<reference evidence="8" key="1">
    <citation type="submission" date="2021-11" db="EMBL/GenBank/DDBJ databases">
        <authorList>
            <person name="Herlambang A."/>
            <person name="Guo Y."/>
            <person name="Takashima Y."/>
            <person name="Nishizawa T."/>
        </authorList>
    </citation>
    <scope>NUCLEOTIDE SEQUENCE</scope>
    <source>
        <strain evidence="8">E1425</strain>
    </source>
</reference>
<evidence type="ECO:0000256" key="2">
    <source>
        <dbReference type="ARBA" id="ARBA00022692"/>
    </source>
</evidence>
<feature type="region of interest" description="Disordered" evidence="5">
    <location>
        <begin position="290"/>
        <end position="338"/>
    </location>
</feature>
<dbReference type="PANTHER" id="PTHR46140">
    <property type="entry name" value="VACUOLAR TRANSPORTER CHAPERONE 1-RELATED"/>
    <property type="match status" value="1"/>
</dbReference>
<proteinExistence type="predicted"/>
<evidence type="ECO:0000256" key="6">
    <source>
        <dbReference type="SAM" id="Phobius"/>
    </source>
</evidence>
<accession>A0A9P3HBH6</accession>
<keyword evidence="3 6" id="KW-1133">Transmembrane helix</keyword>
<feature type="transmembrane region" description="Helical" evidence="6">
    <location>
        <begin position="376"/>
        <end position="397"/>
    </location>
</feature>
<sequence>MSDRLPLTNTPSSRSTQSSSSSPSGSSGPFMYTPYQPPPARQPQESPQQQQYNPPRSLSSTGQSRLSLGSAQWLDLEPVSPGASTLVGSPITPQFDSAQSGRFPWRTPTTPTTPTTSQLPPPQYPAPTLRFSHCDAKGYEHETSAFGGDTLGPAAAARTLAHYDHGDGGGYLSQQQYQKQQNQSWEPHVSVPMDEISLDSFSPSDDCHGAGDQKSKVSRNKPPAYGNKKRAPTPQSESGQSSNMSTITLLAVQQTPTHSSSSSTLFGGFMFSKAKSSSGFHKLNDPTFTTSDIAQQQRQQGSTVGPDRKVYSKQPKAKQFGKKGTGGGGGGGGGNGDRKALFSNERTFMHWIKFGILLGTTALTLCNFGTMDSLAFHIGVTVLVVAMSSLGYAAALFHRRDRSLERRLQSTLARKQAKLGGGARTKFLQHDQGEICYYDRIGPTVLCSVLLFAYSINFYLSIMGGTSMHNTGQSFFHQE</sequence>
<keyword evidence="4 6" id="KW-0472">Membrane</keyword>
<evidence type="ECO:0000256" key="3">
    <source>
        <dbReference type="ARBA" id="ARBA00022989"/>
    </source>
</evidence>
<evidence type="ECO:0000256" key="4">
    <source>
        <dbReference type="ARBA" id="ARBA00023136"/>
    </source>
</evidence>
<feature type="region of interest" description="Disordered" evidence="5">
    <location>
        <begin position="195"/>
        <end position="242"/>
    </location>
</feature>
<keyword evidence="9" id="KW-1185">Reference proteome</keyword>
<feature type="compositionally biased region" description="Low complexity" evidence="5">
    <location>
        <begin position="10"/>
        <end position="29"/>
    </location>
</feature>
<name>A0A9P3HBH6_9FUNG</name>
<gene>
    <name evidence="8" type="ORF">EMPS_06014</name>
</gene>